<evidence type="ECO:0000313" key="2">
    <source>
        <dbReference type="EMBL" id="AAQ59937.1"/>
    </source>
</evidence>
<dbReference type="Pfam" id="PF22596">
    <property type="entry name" value="Scabin-like"/>
    <property type="match status" value="1"/>
</dbReference>
<gene>
    <name evidence="2" type="ordered locus">CV_2265</name>
</gene>
<accession>Q7NVS7</accession>
<proteinExistence type="predicted"/>
<sequence length="572" mass="61735">MACANLDAARCLRRGAVGERMPGCIQGGFGSVLYRHASIFRHPNVLYLAGLKTVGKLSRRARPRGLPRPFHRRGSLMPLLDARLGWSCARLIARGLFILQLGGWPAIGIAAGRPAECVPGEGKSPPWLASLDIQGRNALTSAQWYRDWLAVTADLCTDVRHADRDNPGVKIVWRGSGDADKKLLFYGAGNHHYEPAAVFDEGLQVIKADGSLKIRPGTGQSTASALKSSSFSYALAERFALVSHDERHYVYAINAPGGIAVDESLGSEGTGNEEEIAFPGGVQSRFVKGMFENRLVYGEPGRTPYVETLAYTPNPRYGQGAKGAGDGEVDVLVSSREAVDVLGGGRAVDASTWRFPATDGRGAATQAQLSTHDGSAALWATTGHRQPRFPPEAGYRCALVDTALERNHALAVTRTPVLEVATPRRRAGTCVYLSDRDVAVRDAGAEATRGADHYWTRLSVHWNSPADLARVRGYRIYWTDIYGNPVQIVGDILDPNATRYAVSENMGRKLGLRDHVDGLIPVYLDIYTVMEGAPEAESFSPVQVKVNVAPARFNPIRRIAGASSPAAGSRGQ</sequence>
<feature type="domain" description="Pierisin-like" evidence="1">
    <location>
        <begin position="194"/>
        <end position="293"/>
    </location>
</feature>
<reference evidence="2 3" key="1">
    <citation type="journal article" date="2003" name="Proc. Natl. Acad. Sci. U.S.A.">
        <title>The complete genome sequence of Chromobacterium violaceum reveals remarkable and exploitable bacterial adaptability.</title>
        <authorList>
            <person name="Vasconcelos A.T.R."/>
            <person name="de Almeida D.F."/>
            <person name="Almeida F.C."/>
            <person name="de Almeida L.G.P."/>
            <person name="de Almeida R."/>
            <person name="Goncalves J.A.A."/>
            <person name="Andrade E.M."/>
            <person name="Antonio R.V."/>
            <person name="Araripe J."/>
            <person name="de Araujo M.F.F."/>
            <person name="Filho S.A."/>
            <person name="Azevedo V."/>
            <person name="Batista A.J."/>
            <person name="Bataus L.A.M."/>
            <person name="Batista J.S."/>
            <person name="Belo A."/>
            <person name="vander Berg C."/>
            <person name="Blamey J."/>
            <person name="Bogo M."/>
            <person name="Bonato S."/>
            <person name="Bordignon J."/>
            <person name="Brito C.A."/>
            <person name="Brocchi M."/>
            <person name="Burity H.A."/>
            <person name="Camargo A.A."/>
            <person name="Cardoso D.D.P."/>
            <person name="Carneiro N.P."/>
            <person name="Carraro D.M."/>
            <person name="Carvalho C.M.B."/>
            <person name="Cascardo J.C.M."/>
            <person name="Cavada B.S."/>
            <person name="Chueire L.M.O."/>
            <person name="Pasa T.B.C."/>
            <person name="Duran N."/>
            <person name="Fagundes N."/>
            <person name="Falcao C.L."/>
            <person name="Fantinatti F."/>
            <person name="Farias I.P."/>
            <person name="Felipe M.S.S."/>
            <person name="Ferrari L.P."/>
            <person name="Ferro J.A."/>
            <person name="Ferro M.I.T."/>
            <person name="Franco G.R."/>
            <person name="Freitas N.S.A."/>
            <person name="Furlan L.R."/>
            <person name="Gazzinelli R.T."/>
            <person name="Gomes E.A."/>
            <person name="Goncalves P.R."/>
            <person name="Grangeiro T.B."/>
            <person name="Grattapaglia D."/>
            <person name="Grisard E.C."/>
            <person name="Guimaraes C.T."/>
            <person name="Hanna E.S."/>
            <person name="Hungria M."/>
            <person name="Jardim S.N."/>
            <person name="Laurino J."/>
            <person name="Leoi L.C.T."/>
            <person name="Fassarella L."/>
            <person name="Lima A."/>
            <person name="Loureiro M.F."/>
            <person name="Lyra M.C.P."/>
            <person name="Macedo M."/>
            <person name="Madeira H.M.F."/>
            <person name="Manfio G.P."/>
            <person name="Maranhao A.Q."/>
            <person name="Martins W.S."/>
            <person name="di Mauro S.M.Z."/>
            <person name="de Medeiros S.R.B."/>
            <person name="Meissner R.D.V."/>
            <person name="Menck C.F.M."/>
            <person name="Moreira M.A.M."/>
            <person name="Nascimento F.F."/>
            <person name="Nicolas M.F."/>
            <person name="Oliveira J.G."/>
            <person name="Oliveira S.C."/>
            <person name="Paixao R.F.C."/>
            <person name="Parente J.A."/>
            <person name="Pedrosa F.O."/>
            <person name="Pena S.J.D."/>
            <person name="Perreira J.O."/>
            <person name="Perreira M."/>
            <person name="Pinto L.S.R.C."/>
            <person name="Pinto L.S."/>
            <person name="Porto J.I.R."/>
            <person name="Potrich D.P."/>
            <person name="Neto C.E.R."/>
            <person name="Reis A.M.M."/>
            <person name="Rigo L.U."/>
            <person name="Rondinelli E."/>
            <person name="dos Santos E.B.P."/>
            <person name="Santos F.R."/>
            <person name="Schneider M.P.C."/>
            <person name="Seuanez H.N."/>
            <person name="Silva A.M.R."/>
            <person name="da Silva A.L.C."/>
            <person name="Silva D.W."/>
            <person name="Silva R."/>
            <person name="Simoes I.C."/>
            <person name="Simon D."/>
            <person name="Soares C.M.A."/>
            <person name="Soares R.B.A."/>
            <person name="Souza E.M."/>
            <person name="Souza K.R.L."/>
            <person name="Souza R.C."/>
            <person name="Steffens M.B.R."/>
            <person name="Steindel M."/>
            <person name="Teixeira S.R."/>
            <person name="Urmenyi T."/>
            <person name="Vettore A."/>
            <person name="Wassem R."/>
            <person name="Zaha A."/>
            <person name="Simpson A.J.G."/>
        </authorList>
    </citation>
    <scope>NUCLEOTIDE SEQUENCE [LARGE SCALE GENOMIC DNA]</scope>
    <source>
        <strain evidence="3">ATCC 12472 / DSM 30191 / JCM 1249 / NBRC 12614 / NCIMB 9131 / NCTC 9757</strain>
    </source>
</reference>
<evidence type="ECO:0000313" key="3">
    <source>
        <dbReference type="Proteomes" id="UP000001424"/>
    </source>
</evidence>
<keyword evidence="3" id="KW-1185">Reference proteome</keyword>
<dbReference type="Gene3D" id="3.90.210.10">
    <property type="entry name" value="Heat-Labile Enterotoxin, subunit A"/>
    <property type="match status" value="1"/>
</dbReference>
<organism evidence="2 3">
    <name type="scientific">Chromobacterium violaceum (strain ATCC 12472 / DSM 30191 / JCM 1249 / CCUG 213 / NBRC 12614 / NCIMB 9131 / NCTC 9757 / MK)</name>
    <dbReference type="NCBI Taxonomy" id="243365"/>
    <lineage>
        <taxon>Bacteria</taxon>
        <taxon>Pseudomonadati</taxon>
        <taxon>Pseudomonadota</taxon>
        <taxon>Betaproteobacteria</taxon>
        <taxon>Neisseriales</taxon>
        <taxon>Chromobacteriaceae</taxon>
        <taxon>Chromobacterium</taxon>
    </lineage>
</organism>
<dbReference type="InterPro" id="IPR054695">
    <property type="entry name" value="Pierisin-like_dom"/>
</dbReference>
<dbReference type="eggNOG" id="ENOG502ZM82">
    <property type="taxonomic scope" value="Bacteria"/>
</dbReference>
<dbReference type="AlphaFoldDB" id="Q7NVS7"/>
<dbReference type="EMBL" id="AE016825">
    <property type="protein sequence ID" value="AAQ59937.1"/>
    <property type="molecule type" value="Genomic_DNA"/>
</dbReference>
<dbReference type="HOGENOM" id="CLU_476266_0_0_4"/>
<name>Q7NVS7_CHRVO</name>
<evidence type="ECO:0000259" key="1">
    <source>
        <dbReference type="Pfam" id="PF22596"/>
    </source>
</evidence>
<protein>
    <recommendedName>
        <fullName evidence="1">Pierisin-like domain-containing protein</fullName>
    </recommendedName>
</protein>
<dbReference type="KEGG" id="cvi:CV_2265"/>
<dbReference type="Proteomes" id="UP000001424">
    <property type="component" value="Chromosome"/>
</dbReference>
<dbReference type="STRING" id="243365.CV_2265"/>